<evidence type="ECO:0000313" key="1">
    <source>
        <dbReference type="EMBL" id="GBP77308.1"/>
    </source>
</evidence>
<keyword evidence="2" id="KW-1185">Reference proteome</keyword>
<dbReference type="EMBL" id="BGZK01001325">
    <property type="protein sequence ID" value="GBP77308.1"/>
    <property type="molecule type" value="Genomic_DNA"/>
</dbReference>
<protein>
    <submittedName>
        <fullName evidence="1">Uncharacterized protein</fullName>
    </submittedName>
</protein>
<dbReference type="InterPro" id="IPR011990">
    <property type="entry name" value="TPR-like_helical_dom_sf"/>
</dbReference>
<dbReference type="SUPFAM" id="SSF48452">
    <property type="entry name" value="TPR-like"/>
    <property type="match status" value="1"/>
</dbReference>
<name>A0A4C1YMD5_EUMVA</name>
<proteinExistence type="predicted"/>
<accession>A0A4C1YMD5</accession>
<sequence>MDFCNSRGVTSALLASWLGIGYLIKDSMGIWSGGRCDKGGQWWSVVDERGESDDQRLTKLYHLQCYLNLAACYLKLKEYRSCINCCSELPARGFTGVNMGCIPPSFVLNYRPALNSGPGIFPDFDLGHDPDCNPGPHSVSNSKI</sequence>
<dbReference type="Gene3D" id="1.25.40.10">
    <property type="entry name" value="Tetratricopeptide repeat domain"/>
    <property type="match status" value="1"/>
</dbReference>
<evidence type="ECO:0000313" key="2">
    <source>
        <dbReference type="Proteomes" id="UP000299102"/>
    </source>
</evidence>
<reference evidence="1 2" key="1">
    <citation type="journal article" date="2019" name="Commun. Biol.">
        <title>The bagworm genome reveals a unique fibroin gene that provides high tensile strength.</title>
        <authorList>
            <person name="Kono N."/>
            <person name="Nakamura H."/>
            <person name="Ohtoshi R."/>
            <person name="Tomita M."/>
            <person name="Numata K."/>
            <person name="Arakawa K."/>
        </authorList>
    </citation>
    <scope>NUCLEOTIDE SEQUENCE [LARGE SCALE GENOMIC DNA]</scope>
</reference>
<gene>
    <name evidence="1" type="ORF">EVAR_31740_1</name>
</gene>
<dbReference type="Proteomes" id="UP000299102">
    <property type="component" value="Unassembled WGS sequence"/>
</dbReference>
<dbReference type="AlphaFoldDB" id="A0A4C1YMD5"/>
<dbReference type="OrthoDB" id="407558at2759"/>
<organism evidence="1 2">
    <name type="scientific">Eumeta variegata</name>
    <name type="common">Bagworm moth</name>
    <name type="synonym">Eumeta japonica</name>
    <dbReference type="NCBI Taxonomy" id="151549"/>
    <lineage>
        <taxon>Eukaryota</taxon>
        <taxon>Metazoa</taxon>
        <taxon>Ecdysozoa</taxon>
        <taxon>Arthropoda</taxon>
        <taxon>Hexapoda</taxon>
        <taxon>Insecta</taxon>
        <taxon>Pterygota</taxon>
        <taxon>Neoptera</taxon>
        <taxon>Endopterygota</taxon>
        <taxon>Lepidoptera</taxon>
        <taxon>Glossata</taxon>
        <taxon>Ditrysia</taxon>
        <taxon>Tineoidea</taxon>
        <taxon>Psychidae</taxon>
        <taxon>Oiketicinae</taxon>
        <taxon>Eumeta</taxon>
    </lineage>
</organism>
<comment type="caution">
    <text evidence="1">The sequence shown here is derived from an EMBL/GenBank/DDBJ whole genome shotgun (WGS) entry which is preliminary data.</text>
</comment>